<comment type="caution">
    <text evidence="1">The sequence shown here is derived from an EMBL/GenBank/DDBJ whole genome shotgun (WGS) entry which is preliminary data.</text>
</comment>
<accession>A0A916RUM6</accession>
<protein>
    <recommendedName>
        <fullName evidence="3">Prepilin-type N-terminal cleavage/methylation domain-containing protein</fullName>
    </recommendedName>
</protein>
<name>A0A916RUM6_9HYPH</name>
<evidence type="ECO:0000313" key="1">
    <source>
        <dbReference type="EMBL" id="GGA68342.1"/>
    </source>
</evidence>
<dbReference type="NCBIfam" id="TIGR02532">
    <property type="entry name" value="IV_pilin_GFxxxE"/>
    <property type="match status" value="1"/>
</dbReference>
<dbReference type="InterPro" id="IPR012902">
    <property type="entry name" value="N_methyl_site"/>
</dbReference>
<dbReference type="Proteomes" id="UP000636264">
    <property type="component" value="Unassembled WGS sequence"/>
</dbReference>
<dbReference type="RefSeq" id="WP_188721178.1">
    <property type="nucleotide sequence ID" value="NZ_BMIF01000006.1"/>
</dbReference>
<evidence type="ECO:0008006" key="3">
    <source>
        <dbReference type="Google" id="ProtNLM"/>
    </source>
</evidence>
<keyword evidence="2" id="KW-1185">Reference proteome</keyword>
<organism evidence="1 2">
    <name type="scientific">Nitratireductor aestuarii</name>
    <dbReference type="NCBI Taxonomy" id="1735103"/>
    <lineage>
        <taxon>Bacteria</taxon>
        <taxon>Pseudomonadati</taxon>
        <taxon>Pseudomonadota</taxon>
        <taxon>Alphaproteobacteria</taxon>
        <taxon>Hyphomicrobiales</taxon>
        <taxon>Phyllobacteriaceae</taxon>
        <taxon>Nitratireductor</taxon>
    </lineage>
</organism>
<dbReference type="AlphaFoldDB" id="A0A916RUM6"/>
<dbReference type="EMBL" id="BMIF01000006">
    <property type="protein sequence ID" value="GGA68342.1"/>
    <property type="molecule type" value="Genomic_DNA"/>
</dbReference>
<reference evidence="1" key="2">
    <citation type="submission" date="2020-09" db="EMBL/GenBank/DDBJ databases">
        <authorList>
            <person name="Sun Q."/>
            <person name="Zhou Y."/>
        </authorList>
    </citation>
    <scope>NUCLEOTIDE SEQUENCE</scope>
    <source>
        <strain evidence="1">CGMCC 1.15320</strain>
    </source>
</reference>
<gene>
    <name evidence="1" type="ORF">GCM10011385_22730</name>
</gene>
<evidence type="ECO:0000313" key="2">
    <source>
        <dbReference type="Proteomes" id="UP000636264"/>
    </source>
</evidence>
<proteinExistence type="predicted"/>
<reference evidence="1" key="1">
    <citation type="journal article" date="2014" name="Int. J. Syst. Evol. Microbiol.">
        <title>Complete genome sequence of Corynebacterium casei LMG S-19264T (=DSM 44701T), isolated from a smear-ripened cheese.</title>
        <authorList>
            <consortium name="US DOE Joint Genome Institute (JGI-PGF)"/>
            <person name="Walter F."/>
            <person name="Albersmeier A."/>
            <person name="Kalinowski J."/>
            <person name="Ruckert C."/>
        </authorList>
    </citation>
    <scope>NUCLEOTIDE SEQUENCE</scope>
    <source>
        <strain evidence="1">CGMCC 1.15320</strain>
    </source>
</reference>
<dbReference type="Pfam" id="PF07963">
    <property type="entry name" value="N_methyl"/>
    <property type="match status" value="1"/>
</dbReference>
<sequence length="122" mass="13363">MTARHRRGFTLIEVLASLAIALLLIVPIARIITGAAGAFAGLDRSTDRRVNMQAAMAVAMTLDPLQPGRREIGDFTVLVEPYDFERSAALTEAGWQLYSVTVRSTADRDKDVMQTVCLGRLQ</sequence>